<dbReference type="SUPFAM" id="SSF51730">
    <property type="entry name" value="FAD-linked oxidoreductase"/>
    <property type="match status" value="1"/>
</dbReference>
<dbReference type="GO" id="GO:0106312">
    <property type="term" value="F:methylenetetrahydrofolate reductase (NADH) activity"/>
    <property type="evidence" value="ECO:0007669"/>
    <property type="project" value="UniProtKB-EC"/>
</dbReference>
<dbReference type="AlphaFoldDB" id="A0AAX3EHK7"/>
<comment type="pathway">
    <text evidence="2 8">One-carbon metabolism; tetrahydrofolate interconversion.</text>
</comment>
<dbReference type="EMBL" id="CP101185">
    <property type="protein sequence ID" value="UYV97436.1"/>
    <property type="molecule type" value="Genomic_DNA"/>
</dbReference>
<dbReference type="RefSeq" id="WP_062098536.1">
    <property type="nucleotide sequence ID" value="NZ_CP043010.1"/>
</dbReference>
<comment type="catalytic activity">
    <reaction evidence="7">
        <text>(6S)-5-methyl-5,6,7,8-tetrahydrofolate + NAD(+) = (6R)-5,10-methylene-5,6,7,8-tetrahydrofolate + NADH + H(+)</text>
        <dbReference type="Rhea" id="RHEA:19821"/>
        <dbReference type="ChEBI" id="CHEBI:15378"/>
        <dbReference type="ChEBI" id="CHEBI:15636"/>
        <dbReference type="ChEBI" id="CHEBI:18608"/>
        <dbReference type="ChEBI" id="CHEBI:57540"/>
        <dbReference type="ChEBI" id="CHEBI:57945"/>
        <dbReference type="EC" id="1.5.1.54"/>
    </reaction>
    <physiologicalReaction direction="right-to-left" evidence="7">
        <dbReference type="Rhea" id="RHEA:19823"/>
    </physiologicalReaction>
</comment>
<evidence type="ECO:0000256" key="6">
    <source>
        <dbReference type="ARBA" id="ARBA00023002"/>
    </source>
</evidence>
<evidence type="ECO:0000256" key="7">
    <source>
        <dbReference type="ARBA" id="ARBA00048628"/>
    </source>
</evidence>
<dbReference type="GO" id="GO:0005829">
    <property type="term" value="C:cytosol"/>
    <property type="evidence" value="ECO:0007669"/>
    <property type="project" value="TreeGrafter"/>
</dbReference>
<evidence type="ECO:0000256" key="3">
    <source>
        <dbReference type="ARBA" id="ARBA00006743"/>
    </source>
</evidence>
<keyword evidence="4 8" id="KW-0285">Flavoprotein</keyword>
<dbReference type="InterPro" id="IPR029041">
    <property type="entry name" value="FAD-linked_oxidoreductase-like"/>
</dbReference>
<dbReference type="GO" id="GO:0035999">
    <property type="term" value="P:tetrahydrofolate interconversion"/>
    <property type="evidence" value="ECO:0007669"/>
    <property type="project" value="TreeGrafter"/>
</dbReference>
<keyword evidence="10" id="KW-1185">Reference proteome</keyword>
<dbReference type="Proteomes" id="UP001163293">
    <property type="component" value="Chromosome"/>
</dbReference>
<evidence type="ECO:0000256" key="2">
    <source>
        <dbReference type="ARBA" id="ARBA00004777"/>
    </source>
</evidence>
<comment type="cofactor">
    <cofactor evidence="1 8">
        <name>FAD</name>
        <dbReference type="ChEBI" id="CHEBI:57692"/>
    </cofactor>
</comment>
<dbReference type="Gene3D" id="3.20.20.220">
    <property type="match status" value="1"/>
</dbReference>
<dbReference type="GO" id="GO:0071949">
    <property type="term" value="F:FAD binding"/>
    <property type="evidence" value="ECO:0007669"/>
    <property type="project" value="TreeGrafter"/>
</dbReference>
<gene>
    <name evidence="9" type="ORF">NL394_20800</name>
</gene>
<sequence>MLATRVEIIPTDGIVDVVNSALPAGSTVSITCLPHHGVESTVRTAIKLSELGFVAVPHIAAKCVESREHLSGILDDCAAAGITEMFAIGGDAPRAAGAYSTGVELVRDIAELSGGSMSVGVAGYPEGHPTINGLQLMDALLEKQEFAGKIVTQMCFSAETIHNYVALLRKEGVTLPVHAGVAGAVPKAKLISLASRIGVGASLKFLSRKGPLARKLILGERYAPDALIQELAARPGVEGIQLYTFNSLEALPQ</sequence>
<name>A0AAX3EHK7_PAEUR</name>
<keyword evidence="5 8" id="KW-0274">FAD</keyword>
<dbReference type="InterPro" id="IPR003171">
    <property type="entry name" value="Mehydrof_redctse-like"/>
</dbReference>
<comment type="similarity">
    <text evidence="3 8">Belongs to the methylenetetrahydrofolate reductase family.</text>
</comment>
<reference evidence="9" key="1">
    <citation type="submission" date="2022-07" db="EMBL/GenBank/DDBJ databases">
        <authorList>
            <person name="Wu T."/>
        </authorList>
    </citation>
    <scope>NUCLEOTIDE SEQUENCE</scope>
    <source>
        <strain evidence="9">SD-1</strain>
    </source>
</reference>
<evidence type="ECO:0000256" key="5">
    <source>
        <dbReference type="ARBA" id="ARBA00022827"/>
    </source>
</evidence>
<evidence type="ECO:0000256" key="8">
    <source>
        <dbReference type="RuleBase" id="RU003862"/>
    </source>
</evidence>
<organism evidence="9 10">
    <name type="scientific">Paenarthrobacter ureafaciens</name>
    <dbReference type="NCBI Taxonomy" id="37931"/>
    <lineage>
        <taxon>Bacteria</taxon>
        <taxon>Bacillati</taxon>
        <taxon>Actinomycetota</taxon>
        <taxon>Actinomycetes</taxon>
        <taxon>Micrococcales</taxon>
        <taxon>Micrococcaceae</taxon>
        <taxon>Paenarthrobacter</taxon>
    </lineage>
</organism>
<protein>
    <recommendedName>
        <fullName evidence="8">Methylenetetrahydrofolate reductase</fullName>
    </recommendedName>
</protein>
<proteinExistence type="inferred from homology"/>
<dbReference type="PANTHER" id="PTHR45754:SF3">
    <property type="entry name" value="METHYLENETETRAHYDROFOLATE REDUCTASE (NADPH)"/>
    <property type="match status" value="1"/>
</dbReference>
<accession>A0AAX3EHK7</accession>
<dbReference type="GO" id="GO:0009086">
    <property type="term" value="P:methionine biosynthetic process"/>
    <property type="evidence" value="ECO:0007669"/>
    <property type="project" value="TreeGrafter"/>
</dbReference>
<keyword evidence="6 8" id="KW-0560">Oxidoreductase</keyword>
<dbReference type="Pfam" id="PF02219">
    <property type="entry name" value="MTHFR"/>
    <property type="match status" value="1"/>
</dbReference>
<evidence type="ECO:0000313" key="9">
    <source>
        <dbReference type="EMBL" id="UYV97436.1"/>
    </source>
</evidence>
<dbReference type="PANTHER" id="PTHR45754">
    <property type="entry name" value="METHYLENETETRAHYDROFOLATE REDUCTASE"/>
    <property type="match status" value="1"/>
</dbReference>
<evidence type="ECO:0000256" key="4">
    <source>
        <dbReference type="ARBA" id="ARBA00022630"/>
    </source>
</evidence>
<evidence type="ECO:0000256" key="1">
    <source>
        <dbReference type="ARBA" id="ARBA00001974"/>
    </source>
</evidence>
<evidence type="ECO:0000313" key="10">
    <source>
        <dbReference type="Proteomes" id="UP001163293"/>
    </source>
</evidence>